<proteinExistence type="predicted"/>
<reference evidence="2 3" key="1">
    <citation type="submission" date="2024-06" db="EMBL/GenBank/DDBJ databases">
        <title>Genomic Encyclopedia of Type Strains, Phase V (KMG-V): Genome sequencing to study the core and pangenomes of soil and plant-associated prokaryotes.</title>
        <authorList>
            <person name="Whitman W."/>
        </authorList>
    </citation>
    <scope>NUCLEOTIDE SEQUENCE [LARGE SCALE GENOMIC DNA]</scope>
    <source>
        <strain evidence="2 3">NE40</strain>
    </source>
</reference>
<dbReference type="EMBL" id="JBEWTB010000002">
    <property type="protein sequence ID" value="MET4756855.1"/>
    <property type="molecule type" value="Genomic_DNA"/>
</dbReference>
<feature type="signal peptide" evidence="1">
    <location>
        <begin position="1"/>
        <end position="19"/>
    </location>
</feature>
<evidence type="ECO:0000256" key="1">
    <source>
        <dbReference type="SAM" id="SignalP"/>
    </source>
</evidence>
<keyword evidence="3" id="KW-1185">Reference proteome</keyword>
<gene>
    <name evidence="2" type="ORF">V5J35_002047</name>
</gene>
<evidence type="ECO:0000313" key="2">
    <source>
        <dbReference type="EMBL" id="MET4756855.1"/>
    </source>
</evidence>
<evidence type="ECO:0000313" key="3">
    <source>
        <dbReference type="Proteomes" id="UP001549366"/>
    </source>
</evidence>
<keyword evidence="1" id="KW-0732">Signal</keyword>
<protein>
    <submittedName>
        <fullName evidence="2">Uncharacterized protein</fullName>
    </submittedName>
</protein>
<name>A0ABV2SGG9_9GAMM</name>
<comment type="caution">
    <text evidence="2">The sequence shown here is derived from an EMBL/GenBank/DDBJ whole genome shotgun (WGS) entry which is preliminary data.</text>
</comment>
<organism evidence="2 3">
    <name type="scientific">Endozoicomonas lisbonensis</name>
    <dbReference type="NCBI Taxonomy" id="3120522"/>
    <lineage>
        <taxon>Bacteria</taxon>
        <taxon>Pseudomonadati</taxon>
        <taxon>Pseudomonadota</taxon>
        <taxon>Gammaproteobacteria</taxon>
        <taxon>Oceanospirillales</taxon>
        <taxon>Endozoicomonadaceae</taxon>
        <taxon>Endozoicomonas</taxon>
    </lineage>
</organism>
<accession>A0ABV2SGG9</accession>
<dbReference type="RefSeq" id="WP_354011135.1">
    <property type="nucleotide sequence ID" value="NZ_JBEWTA010000001.1"/>
</dbReference>
<feature type="chain" id="PRO_5047458361" evidence="1">
    <location>
        <begin position="20"/>
        <end position="79"/>
    </location>
</feature>
<sequence length="79" mass="8709">MKKTGVAIMAVMFSMAAVASEKEEKKTVMCQPLVTIPMEQTRLMPSVSPKFYVTSQADYKACQKIARKQGGRVIINPDA</sequence>
<dbReference type="Proteomes" id="UP001549366">
    <property type="component" value="Unassembled WGS sequence"/>
</dbReference>